<dbReference type="Proteomes" id="UP000187406">
    <property type="component" value="Unassembled WGS sequence"/>
</dbReference>
<feature type="compositionally biased region" description="Polar residues" evidence="1">
    <location>
        <begin position="493"/>
        <end position="507"/>
    </location>
</feature>
<feature type="compositionally biased region" description="Polar residues" evidence="1">
    <location>
        <begin position="287"/>
        <end position="303"/>
    </location>
</feature>
<feature type="region of interest" description="Disordered" evidence="1">
    <location>
        <begin position="385"/>
        <end position="404"/>
    </location>
</feature>
<keyword evidence="4" id="KW-1185">Reference proteome</keyword>
<sequence length="535" mass="57573">MDVKLASEFHSYSLVAKFSLLRPPVDLFEHHVNSSWGLSQSATVGLIDPKHILIHLQSNEDFAKAWSRESKIFDNRRFLFLRWTPDFTKKKDSSYSATWLRLPGLPLPCQNPAILEVIGNSFGRFLRLDERTKKMKHPMAPRMCVEMNLAFKLPDVVVIAIGTEESFHQKIEYDLRIGFCNFCHLQGHHETNCRKKLSQAAPPAAEPSSSSPQGIEAISISNVAMVGAALPVGTSRPLARRPTRAPVTKLTAINSHPPPVPKNAPVSSNTQPSTQLPPSVPSPQACPNPTSSVCSQPPQSAVTPSIPLAPTHPAPSGHTMDAVNDHPSIVLHNNFDMLRVDDVTPLPAPAVTLQTNQPQQPPVDVNQIAPLSLALSVIPNVPAPSSGAEQPLVSQQPDNQAPSPQPVLQALTYAPILACTQAAHAILRSPSCTAQDIIQPLLNTPLPIQTSQSVEPILALCDTTLEPQQICTLNTADSVTSSFVIELPFSHSPGSISSASKRVQSSGLLKKAKHKGQLKGSLSATKKGAPLPSSS</sequence>
<dbReference type="PANTHER" id="PTHR31286:SF99">
    <property type="entry name" value="DUF4283 DOMAIN-CONTAINING PROTEIN"/>
    <property type="match status" value="1"/>
</dbReference>
<dbReference type="AlphaFoldDB" id="A0A1Q3D956"/>
<accession>A0A1Q3D956</accession>
<dbReference type="OrthoDB" id="1751950at2759"/>
<evidence type="ECO:0000313" key="4">
    <source>
        <dbReference type="Proteomes" id="UP000187406"/>
    </source>
</evidence>
<feature type="region of interest" description="Disordered" evidence="1">
    <location>
        <begin position="250"/>
        <end position="324"/>
    </location>
</feature>
<evidence type="ECO:0000313" key="3">
    <source>
        <dbReference type="EMBL" id="GAV89004.1"/>
    </source>
</evidence>
<protein>
    <submittedName>
        <fullName evidence="3">DUF4283 domain-containing protein</fullName>
    </submittedName>
</protein>
<dbReference type="InterPro" id="IPR025558">
    <property type="entry name" value="DUF4283"/>
</dbReference>
<organism evidence="3 4">
    <name type="scientific">Cephalotus follicularis</name>
    <name type="common">Albany pitcher plant</name>
    <dbReference type="NCBI Taxonomy" id="3775"/>
    <lineage>
        <taxon>Eukaryota</taxon>
        <taxon>Viridiplantae</taxon>
        <taxon>Streptophyta</taxon>
        <taxon>Embryophyta</taxon>
        <taxon>Tracheophyta</taxon>
        <taxon>Spermatophyta</taxon>
        <taxon>Magnoliopsida</taxon>
        <taxon>eudicotyledons</taxon>
        <taxon>Gunneridae</taxon>
        <taxon>Pentapetalae</taxon>
        <taxon>rosids</taxon>
        <taxon>fabids</taxon>
        <taxon>Oxalidales</taxon>
        <taxon>Cephalotaceae</taxon>
        <taxon>Cephalotus</taxon>
    </lineage>
</organism>
<evidence type="ECO:0000259" key="2">
    <source>
        <dbReference type="Pfam" id="PF14111"/>
    </source>
</evidence>
<evidence type="ECO:0000256" key="1">
    <source>
        <dbReference type="SAM" id="MobiDB-lite"/>
    </source>
</evidence>
<dbReference type="PANTHER" id="PTHR31286">
    <property type="entry name" value="GLYCINE-RICH CELL WALL STRUCTURAL PROTEIN 1.8-LIKE"/>
    <property type="match status" value="1"/>
</dbReference>
<dbReference type="InterPro" id="IPR040256">
    <property type="entry name" value="At4g02000-like"/>
</dbReference>
<dbReference type="EMBL" id="BDDD01005195">
    <property type="protein sequence ID" value="GAV89004.1"/>
    <property type="molecule type" value="Genomic_DNA"/>
</dbReference>
<proteinExistence type="predicted"/>
<name>A0A1Q3D956_CEPFO</name>
<feature type="compositionally biased region" description="Polar residues" evidence="1">
    <location>
        <begin position="265"/>
        <end position="277"/>
    </location>
</feature>
<comment type="caution">
    <text evidence="3">The sequence shown here is derived from an EMBL/GenBank/DDBJ whole genome shotgun (WGS) entry which is preliminary data.</text>
</comment>
<feature type="domain" description="DUF4283" evidence="2">
    <location>
        <begin position="8"/>
        <end position="88"/>
    </location>
</feature>
<dbReference type="Pfam" id="PF14111">
    <property type="entry name" value="DUF4283"/>
    <property type="match status" value="1"/>
</dbReference>
<dbReference type="InParanoid" id="A0A1Q3D956"/>
<gene>
    <name evidence="3" type="ORF">CFOL_v3_32425</name>
</gene>
<reference evidence="4" key="1">
    <citation type="submission" date="2016-04" db="EMBL/GenBank/DDBJ databases">
        <title>Cephalotus genome sequencing.</title>
        <authorList>
            <person name="Fukushima K."/>
            <person name="Hasebe M."/>
            <person name="Fang X."/>
        </authorList>
    </citation>
    <scope>NUCLEOTIDE SEQUENCE [LARGE SCALE GENOMIC DNA]</scope>
    <source>
        <strain evidence="4">cv. St1</strain>
    </source>
</reference>
<feature type="region of interest" description="Disordered" evidence="1">
    <location>
        <begin position="493"/>
        <end position="535"/>
    </location>
</feature>
<feature type="compositionally biased region" description="Polar residues" evidence="1">
    <location>
        <begin position="392"/>
        <end position="402"/>
    </location>
</feature>